<proteinExistence type="predicted"/>
<evidence type="ECO:0000313" key="2">
    <source>
        <dbReference type="EMBL" id="MBE1557928.1"/>
    </source>
</evidence>
<dbReference type="Proteomes" id="UP000661607">
    <property type="component" value="Unassembled WGS sequence"/>
</dbReference>
<name>A0ABR9K7E1_9ACTN</name>
<protein>
    <recommendedName>
        <fullName evidence="4">Transposase DDE domain-containing protein</fullName>
    </recommendedName>
</protein>
<evidence type="ECO:0000256" key="1">
    <source>
        <dbReference type="SAM" id="MobiDB-lite"/>
    </source>
</evidence>
<feature type="region of interest" description="Disordered" evidence="1">
    <location>
        <begin position="57"/>
        <end position="81"/>
    </location>
</feature>
<accession>A0ABR9K7E1</accession>
<dbReference type="EMBL" id="JADBEF010000001">
    <property type="protein sequence ID" value="MBE1557928.1"/>
    <property type="molecule type" value="Genomic_DNA"/>
</dbReference>
<dbReference type="RefSeq" id="WP_225958437.1">
    <property type="nucleotide sequence ID" value="NZ_JBITJB010000004.1"/>
</dbReference>
<evidence type="ECO:0008006" key="4">
    <source>
        <dbReference type="Google" id="ProtNLM"/>
    </source>
</evidence>
<gene>
    <name evidence="2" type="ORF">H4W81_000707</name>
</gene>
<sequence>MGTAGYHGRAFERELTERHVRLLCPARRGEPERAGAQVFKPLRQTIESINQTLASQLDPGNATAGEHRPASSCACLPTFSH</sequence>
<comment type="caution">
    <text evidence="2">The sequence shown here is derived from an EMBL/GenBank/DDBJ whole genome shotgun (WGS) entry which is preliminary data.</text>
</comment>
<keyword evidence="3" id="KW-1185">Reference proteome</keyword>
<organism evidence="2 3">
    <name type="scientific">Nonomuraea africana</name>
    <dbReference type="NCBI Taxonomy" id="46171"/>
    <lineage>
        <taxon>Bacteria</taxon>
        <taxon>Bacillati</taxon>
        <taxon>Actinomycetota</taxon>
        <taxon>Actinomycetes</taxon>
        <taxon>Streptosporangiales</taxon>
        <taxon>Streptosporangiaceae</taxon>
        <taxon>Nonomuraea</taxon>
    </lineage>
</organism>
<evidence type="ECO:0000313" key="3">
    <source>
        <dbReference type="Proteomes" id="UP000661607"/>
    </source>
</evidence>
<reference evidence="2 3" key="1">
    <citation type="submission" date="2020-10" db="EMBL/GenBank/DDBJ databases">
        <title>Sequencing the genomes of 1000 actinobacteria strains.</title>
        <authorList>
            <person name="Klenk H.-P."/>
        </authorList>
    </citation>
    <scope>NUCLEOTIDE SEQUENCE [LARGE SCALE GENOMIC DNA]</scope>
    <source>
        <strain evidence="2 3">DSM 43748</strain>
    </source>
</reference>